<dbReference type="AlphaFoldDB" id="A0A9J5ZM32"/>
<evidence type="ECO:0000256" key="6">
    <source>
        <dbReference type="PIRSR" id="PIRSR602401-1"/>
    </source>
</evidence>
<proteinExistence type="inferred from homology"/>
<dbReference type="GO" id="GO:0005506">
    <property type="term" value="F:iron ion binding"/>
    <property type="evidence" value="ECO:0007669"/>
    <property type="project" value="InterPro"/>
</dbReference>
<comment type="caution">
    <text evidence="8">The sequence shown here is derived from an EMBL/GenBank/DDBJ whole genome shotgun (WGS) entry which is preliminary data.</text>
</comment>
<gene>
    <name evidence="8" type="ORF">H5410_024490</name>
</gene>
<dbReference type="GO" id="GO:0016705">
    <property type="term" value="F:oxidoreductase activity, acting on paired donors, with incorporation or reduction of molecular oxygen"/>
    <property type="evidence" value="ECO:0007669"/>
    <property type="project" value="InterPro"/>
</dbReference>
<dbReference type="InterPro" id="IPR002401">
    <property type="entry name" value="Cyt_P450_E_grp-I"/>
</dbReference>
<dbReference type="PANTHER" id="PTHR47947:SF48">
    <property type="match status" value="1"/>
</dbReference>
<keyword evidence="3 7" id="KW-0560">Oxidoreductase</keyword>
<sequence>MPFGIFSNKKGNINSRTLPKVAGSWPVIGHLHLLSGSNLPHNTFGLMADKYGPIFTVKFGAHQVLVAMLAGGSDTTVVALTWTLSLLLNNPHVMQKAQEELDIQLLLKNRYVYIHLDHSQRLMNPWKIELLVAIISLKVRVLFNLWKIQWDPTVWSESDLFKPERFLTTHKGVDVKGNNFELIPFSFGRRICPGISSALVLLHLTLANVLHAFEITRPSDEPIAVTESL</sequence>
<dbReference type="InterPro" id="IPR050651">
    <property type="entry name" value="Plant_Cytochrome_P450_Monoox"/>
</dbReference>
<organism evidence="8 9">
    <name type="scientific">Solanum commersonii</name>
    <name type="common">Commerson's wild potato</name>
    <name type="synonym">Commerson's nightshade</name>
    <dbReference type="NCBI Taxonomy" id="4109"/>
    <lineage>
        <taxon>Eukaryota</taxon>
        <taxon>Viridiplantae</taxon>
        <taxon>Streptophyta</taxon>
        <taxon>Embryophyta</taxon>
        <taxon>Tracheophyta</taxon>
        <taxon>Spermatophyta</taxon>
        <taxon>Magnoliopsida</taxon>
        <taxon>eudicotyledons</taxon>
        <taxon>Gunneridae</taxon>
        <taxon>Pentapetalae</taxon>
        <taxon>asterids</taxon>
        <taxon>lamiids</taxon>
        <taxon>Solanales</taxon>
        <taxon>Solanaceae</taxon>
        <taxon>Solanoideae</taxon>
        <taxon>Solaneae</taxon>
        <taxon>Solanum</taxon>
    </lineage>
</organism>
<evidence type="ECO:0000256" key="2">
    <source>
        <dbReference type="ARBA" id="ARBA00022723"/>
    </source>
</evidence>
<dbReference type="PANTHER" id="PTHR47947">
    <property type="entry name" value="CYTOCHROME P450 82C3-RELATED"/>
    <property type="match status" value="1"/>
</dbReference>
<reference evidence="8 9" key="1">
    <citation type="submission" date="2020-09" db="EMBL/GenBank/DDBJ databases">
        <title>De no assembly of potato wild relative species, Solanum commersonii.</title>
        <authorList>
            <person name="Cho K."/>
        </authorList>
    </citation>
    <scope>NUCLEOTIDE SEQUENCE [LARGE SCALE GENOMIC DNA]</scope>
    <source>
        <strain evidence="8">LZ3.2</strain>
        <tissue evidence="8">Leaf</tissue>
    </source>
</reference>
<comment type="similarity">
    <text evidence="7">Belongs to the cytochrome P450 family.</text>
</comment>
<dbReference type="EMBL" id="JACXVP010000004">
    <property type="protein sequence ID" value="KAG5613209.1"/>
    <property type="molecule type" value="Genomic_DNA"/>
</dbReference>
<feature type="binding site" description="axial binding residue" evidence="6">
    <location>
        <position position="192"/>
    </location>
    <ligand>
        <name>heme</name>
        <dbReference type="ChEBI" id="CHEBI:30413"/>
    </ligand>
    <ligandPart>
        <name>Fe</name>
        <dbReference type="ChEBI" id="CHEBI:18248"/>
    </ligandPart>
</feature>
<dbReference type="InterPro" id="IPR001128">
    <property type="entry name" value="Cyt_P450"/>
</dbReference>
<dbReference type="SUPFAM" id="SSF48264">
    <property type="entry name" value="Cytochrome P450"/>
    <property type="match status" value="2"/>
</dbReference>
<evidence type="ECO:0008006" key="10">
    <source>
        <dbReference type="Google" id="ProtNLM"/>
    </source>
</evidence>
<keyword evidence="4 6" id="KW-0408">Iron</keyword>
<evidence type="ECO:0000256" key="5">
    <source>
        <dbReference type="ARBA" id="ARBA00023033"/>
    </source>
</evidence>
<comment type="cofactor">
    <cofactor evidence="6">
        <name>heme</name>
        <dbReference type="ChEBI" id="CHEBI:30413"/>
    </cofactor>
</comment>
<evidence type="ECO:0000313" key="8">
    <source>
        <dbReference type="EMBL" id="KAG5613209.1"/>
    </source>
</evidence>
<evidence type="ECO:0000256" key="4">
    <source>
        <dbReference type="ARBA" id="ARBA00023004"/>
    </source>
</evidence>
<dbReference type="InterPro" id="IPR017972">
    <property type="entry name" value="Cyt_P450_CS"/>
</dbReference>
<keyword evidence="5 7" id="KW-0503">Monooxygenase</keyword>
<evidence type="ECO:0000256" key="7">
    <source>
        <dbReference type="RuleBase" id="RU000461"/>
    </source>
</evidence>
<accession>A0A9J5ZM32</accession>
<keyword evidence="1 6" id="KW-0349">Heme</keyword>
<dbReference type="PRINTS" id="PR00463">
    <property type="entry name" value="EP450I"/>
</dbReference>
<dbReference type="InterPro" id="IPR036396">
    <property type="entry name" value="Cyt_P450_sf"/>
</dbReference>
<dbReference type="GO" id="GO:0004497">
    <property type="term" value="F:monooxygenase activity"/>
    <property type="evidence" value="ECO:0007669"/>
    <property type="project" value="UniProtKB-KW"/>
</dbReference>
<dbReference type="Proteomes" id="UP000824120">
    <property type="component" value="Chromosome 4"/>
</dbReference>
<dbReference type="PRINTS" id="PR00385">
    <property type="entry name" value="P450"/>
</dbReference>
<dbReference type="Gene3D" id="1.10.630.10">
    <property type="entry name" value="Cytochrome P450"/>
    <property type="match status" value="3"/>
</dbReference>
<dbReference type="OrthoDB" id="2789670at2759"/>
<protein>
    <recommendedName>
        <fullName evidence="10">Cytochrome P450</fullName>
    </recommendedName>
</protein>
<dbReference type="Pfam" id="PF00067">
    <property type="entry name" value="p450"/>
    <property type="match status" value="2"/>
</dbReference>
<dbReference type="PROSITE" id="PS00086">
    <property type="entry name" value="CYTOCHROME_P450"/>
    <property type="match status" value="1"/>
</dbReference>
<keyword evidence="9" id="KW-1185">Reference proteome</keyword>
<evidence type="ECO:0000313" key="9">
    <source>
        <dbReference type="Proteomes" id="UP000824120"/>
    </source>
</evidence>
<dbReference type="GO" id="GO:0020037">
    <property type="term" value="F:heme binding"/>
    <property type="evidence" value="ECO:0007669"/>
    <property type="project" value="InterPro"/>
</dbReference>
<evidence type="ECO:0000256" key="1">
    <source>
        <dbReference type="ARBA" id="ARBA00022617"/>
    </source>
</evidence>
<evidence type="ECO:0000256" key="3">
    <source>
        <dbReference type="ARBA" id="ARBA00023002"/>
    </source>
</evidence>
<name>A0A9J5ZM32_SOLCO</name>
<keyword evidence="2 6" id="KW-0479">Metal-binding</keyword>